<sequence length="151" mass="17436">MYEFVGSTLVPSEVLENDAIINQAYDNLRIAYLPVENRNDREKDKPFAIFDQYGGYVIRELSESEAKSLNWIQKWLYDNDSERHGADVLYQNMLDRNAKVKEIAEKAIQEETREKLEKVHAIASSRLHTYKIDGVKVGVDAPYLGLNEPKE</sequence>
<accession>A0A249XLJ8</accession>
<protein>
    <submittedName>
        <fullName evidence="1">Uncharacterized protein</fullName>
    </submittedName>
</protein>
<reference evidence="1 2" key="1">
    <citation type="submission" date="2017-08" db="EMBL/GenBank/DDBJ databases">
        <authorList>
            <person name="Bertolini C.M."/>
            <person name="Tyransky A."/>
            <person name="Ball S.L."/>
            <person name="Breitenberger C.A."/>
            <person name="Daniels C.J."/>
            <person name="Garlena R.A."/>
            <person name="Russell D.A."/>
            <person name="Pope W.H."/>
            <person name="Jacobs-Sera D."/>
            <person name="Hendrix R.W."/>
            <person name="Hatfull G.F."/>
        </authorList>
    </citation>
    <scope>NUCLEOTIDE SEQUENCE [LARGE SCALE GENOMIC DNA]</scope>
</reference>
<name>A0A249XLJ8_9CAUD</name>
<keyword evidence="2" id="KW-1185">Reference proteome</keyword>
<evidence type="ECO:0000313" key="1">
    <source>
        <dbReference type="EMBL" id="ASZ72593.1"/>
    </source>
</evidence>
<gene>
    <name evidence="1" type="ORF">ADAT_20</name>
</gene>
<evidence type="ECO:0000313" key="2">
    <source>
        <dbReference type="Proteomes" id="UP000221251"/>
    </source>
</evidence>
<proteinExistence type="predicted"/>
<organism evidence="1 2">
    <name type="scientific">Arthrobacter phage Adat</name>
    <dbReference type="NCBI Taxonomy" id="2027883"/>
    <lineage>
        <taxon>Viruses</taxon>
        <taxon>Duplodnaviria</taxon>
        <taxon>Heunggongvirae</taxon>
        <taxon>Uroviricota</taxon>
        <taxon>Caudoviricetes</taxon>
        <taxon>Jasminevirus</taxon>
        <taxon>Jasminevirus adat</taxon>
    </lineage>
</organism>
<dbReference type="OrthoDB" id="30905at10239"/>
<dbReference type="Proteomes" id="UP000221251">
    <property type="component" value="Segment"/>
</dbReference>
<dbReference type="EMBL" id="MF668266">
    <property type="protein sequence ID" value="ASZ72593.1"/>
    <property type="molecule type" value="Genomic_DNA"/>
</dbReference>